<organism evidence="2 3">
    <name type="scientific">Colletotrichum gloeosporioides (strain Cg-14)</name>
    <name type="common">Anthracnose fungus</name>
    <name type="synonym">Glomerella cingulata</name>
    <dbReference type="NCBI Taxonomy" id="1237896"/>
    <lineage>
        <taxon>Eukaryota</taxon>
        <taxon>Fungi</taxon>
        <taxon>Dikarya</taxon>
        <taxon>Ascomycota</taxon>
        <taxon>Pezizomycotina</taxon>
        <taxon>Sordariomycetes</taxon>
        <taxon>Hypocreomycetidae</taxon>
        <taxon>Glomerellales</taxon>
        <taxon>Glomerellaceae</taxon>
        <taxon>Colletotrichum</taxon>
        <taxon>Colletotrichum gloeosporioides species complex</taxon>
    </lineage>
</organism>
<reference evidence="3" key="1">
    <citation type="journal article" date="2013" name="Mol. Plant Microbe Interact.">
        <title>Global aspects of pacC regulation of pathogenicity genes in Colletotrichum gloeosporioides as revealed by transcriptome analysis.</title>
        <authorList>
            <person name="Alkan N."/>
            <person name="Meng X."/>
            <person name="Friedlander G."/>
            <person name="Reuveni E."/>
            <person name="Sukno S."/>
            <person name="Sherman A."/>
            <person name="Thon M."/>
            <person name="Fluhr R."/>
            <person name="Prusky D."/>
        </authorList>
    </citation>
    <scope>NUCLEOTIDE SEQUENCE [LARGE SCALE GENOMIC DNA]</scope>
    <source>
        <strain evidence="3">Cg-14</strain>
    </source>
</reference>
<dbReference type="HOGENOM" id="CLU_036425_0_0_1"/>
<sequence>MSTMRPSKKMRTKESVYTMPSAEMWLDDNPSNKRWHTRRRLIPVTDSTAWGPPDQACARALLQQEVNDDNVGLIRTHHPAFHNAGELSVYLNTEREDGRRVWIIRDSIASSDYVYVCGLELHQLPDPQRQYEDENFVRPWQHDRLTRHINPRRMLSGEDLTNFRQMFPYSCGVRVYIGGAIQIVYPTEMHLRNSIKTGVPTGLNDSLICWDVLDAEPSTMHIPYGQDVAQYIEDFPPQYSTACVGLRLRYPNGKPMLTTVTHGFVRLPQVQHANPLKMVKQKTLDLFFWAKDALLNFRSPRHNPMIEHGYVSPKDIPTSNHPLGKAVYVTATREVIGTIAETYDVPDARRPYPFGYKHDLSLIKGSGPYDLDLPSMVTPPGYPVIDGWASVADALRGKPLFVSANLFMSQQRETHHGYAIDDATRREFKQAKMEALAEGVQYLWDNETLEQSVSLMWRTEPTVEKLIQDGRSKNSRGISPAIIEAFRNMRPSVVGFSGSVLCLGRTTDTTVKAICFQNFELPWPVYTTQSQPLGPRQPRIMAGFLLPKSITKYCTIEYEKPNDEGPQHGTFPRRKRASTDASRRSFTGPH</sequence>
<dbReference type="OMA" id="WVIRAKN"/>
<evidence type="ECO:0000256" key="1">
    <source>
        <dbReference type="SAM" id="MobiDB-lite"/>
    </source>
</evidence>
<proteinExistence type="predicted"/>
<dbReference type="EMBL" id="AMYD01001126">
    <property type="protein sequence ID" value="EQB54487.1"/>
    <property type="molecule type" value="Genomic_DNA"/>
</dbReference>
<evidence type="ECO:0000313" key="2">
    <source>
        <dbReference type="EMBL" id="EQB54487.1"/>
    </source>
</evidence>
<evidence type="ECO:0000313" key="3">
    <source>
        <dbReference type="Proteomes" id="UP000015530"/>
    </source>
</evidence>
<feature type="region of interest" description="Disordered" evidence="1">
    <location>
        <begin position="558"/>
        <end position="590"/>
    </location>
</feature>
<name>T0KGF1_COLGC</name>
<gene>
    <name evidence="2" type="ORF">CGLO_05671</name>
</gene>
<comment type="caution">
    <text evidence="2">The sequence shown here is derived from an EMBL/GenBank/DDBJ whole genome shotgun (WGS) entry which is preliminary data.</text>
</comment>
<dbReference type="AlphaFoldDB" id="T0KGF1"/>
<dbReference type="Proteomes" id="UP000015530">
    <property type="component" value="Unassembled WGS sequence"/>
</dbReference>
<accession>T0KGF1</accession>
<dbReference type="STRING" id="1237896.T0KGF1"/>
<dbReference type="OrthoDB" id="5242427at2759"/>
<protein>
    <submittedName>
        <fullName evidence="2">Uncharacterized protein</fullName>
    </submittedName>
</protein>